<sequence length="315" mass="35806">MNEPSAISQQTPTRASTNQLTSPLLYLSSTEAGWEGLVAQAFYEPLEYEPMERADVVTPATQNISLVLFTGGTMSMALRYTHGPWQELHLHHKDLILSSDEDTPSEARWKILSSVPARTFHLHLSRDLLARTAEEVADFDPTHLSLVRRTGFHDPLLNQIALTLWRELEHPSPAGKLYAQSAAQLLAVHLLRHYSSEGKTFKEPSQRLTHQQMRRVIDFAQDHLSQDLSLEALAKQAGFSAYHFARLFRQTTGESPHQFVLRQRIERAQGLLKERDLPLAHVALESGFANQSHLNQVFKRYLGLTPRAYRQHHSI</sequence>
<keyword evidence="6" id="KW-1185">Reference proteome</keyword>
<dbReference type="EMBL" id="BNJF01000002">
    <property type="protein sequence ID" value="GHO45716.1"/>
    <property type="molecule type" value="Genomic_DNA"/>
</dbReference>
<keyword evidence="1" id="KW-0805">Transcription regulation</keyword>
<evidence type="ECO:0000313" key="6">
    <source>
        <dbReference type="Proteomes" id="UP000612362"/>
    </source>
</evidence>
<dbReference type="AlphaFoldDB" id="A0A8J3MTB0"/>
<dbReference type="InterPro" id="IPR018060">
    <property type="entry name" value="HTH_AraC"/>
</dbReference>
<protein>
    <recommendedName>
        <fullName evidence="4">HTH araC/xylS-type domain-containing protein</fullName>
    </recommendedName>
</protein>
<evidence type="ECO:0000259" key="4">
    <source>
        <dbReference type="PROSITE" id="PS01124"/>
    </source>
</evidence>
<dbReference type="SUPFAM" id="SSF46689">
    <property type="entry name" value="Homeodomain-like"/>
    <property type="match status" value="2"/>
</dbReference>
<accession>A0A8J3MTB0</accession>
<evidence type="ECO:0000256" key="2">
    <source>
        <dbReference type="ARBA" id="ARBA00023125"/>
    </source>
</evidence>
<dbReference type="InterPro" id="IPR050204">
    <property type="entry name" value="AraC_XylS_family_regulators"/>
</dbReference>
<keyword evidence="2" id="KW-0238">DNA-binding</keyword>
<dbReference type="Gene3D" id="1.10.10.60">
    <property type="entry name" value="Homeodomain-like"/>
    <property type="match status" value="2"/>
</dbReference>
<dbReference type="PROSITE" id="PS01124">
    <property type="entry name" value="HTH_ARAC_FAMILY_2"/>
    <property type="match status" value="1"/>
</dbReference>
<dbReference type="Pfam" id="PF12833">
    <property type="entry name" value="HTH_18"/>
    <property type="match status" value="1"/>
</dbReference>
<gene>
    <name evidence="5" type="ORF">KSX_38790</name>
</gene>
<dbReference type="InterPro" id="IPR009057">
    <property type="entry name" value="Homeodomain-like_sf"/>
</dbReference>
<dbReference type="PANTHER" id="PTHR46796">
    <property type="entry name" value="HTH-TYPE TRANSCRIPTIONAL ACTIVATOR RHAS-RELATED"/>
    <property type="match status" value="1"/>
</dbReference>
<evidence type="ECO:0000256" key="3">
    <source>
        <dbReference type="ARBA" id="ARBA00023163"/>
    </source>
</evidence>
<evidence type="ECO:0000256" key="1">
    <source>
        <dbReference type="ARBA" id="ARBA00023015"/>
    </source>
</evidence>
<evidence type="ECO:0000313" key="5">
    <source>
        <dbReference type="EMBL" id="GHO45716.1"/>
    </source>
</evidence>
<dbReference type="RefSeq" id="WP_220195148.1">
    <property type="nucleotide sequence ID" value="NZ_BNJF01000002.1"/>
</dbReference>
<proteinExistence type="predicted"/>
<feature type="domain" description="HTH araC/xylS-type" evidence="4">
    <location>
        <begin position="214"/>
        <end position="312"/>
    </location>
</feature>
<reference evidence="5" key="1">
    <citation type="submission" date="2020-10" db="EMBL/GenBank/DDBJ databases">
        <title>Taxonomic study of unclassified bacteria belonging to the class Ktedonobacteria.</title>
        <authorList>
            <person name="Yabe S."/>
            <person name="Wang C.M."/>
            <person name="Zheng Y."/>
            <person name="Sakai Y."/>
            <person name="Cavaletti L."/>
            <person name="Monciardini P."/>
            <person name="Donadio S."/>
        </authorList>
    </citation>
    <scope>NUCLEOTIDE SEQUENCE</scope>
    <source>
        <strain evidence="5">SOSP1-1</strain>
    </source>
</reference>
<dbReference type="SMART" id="SM00342">
    <property type="entry name" value="HTH_ARAC"/>
    <property type="match status" value="1"/>
</dbReference>
<dbReference type="GO" id="GO:0003700">
    <property type="term" value="F:DNA-binding transcription factor activity"/>
    <property type="evidence" value="ECO:0007669"/>
    <property type="project" value="InterPro"/>
</dbReference>
<dbReference type="PANTHER" id="PTHR46796:SF6">
    <property type="entry name" value="ARAC SUBFAMILY"/>
    <property type="match status" value="1"/>
</dbReference>
<organism evidence="5 6">
    <name type="scientific">Ktedonospora formicarum</name>
    <dbReference type="NCBI Taxonomy" id="2778364"/>
    <lineage>
        <taxon>Bacteria</taxon>
        <taxon>Bacillati</taxon>
        <taxon>Chloroflexota</taxon>
        <taxon>Ktedonobacteria</taxon>
        <taxon>Ktedonobacterales</taxon>
        <taxon>Ktedonobacteraceae</taxon>
        <taxon>Ktedonospora</taxon>
    </lineage>
</organism>
<keyword evidence="3" id="KW-0804">Transcription</keyword>
<dbReference type="GO" id="GO:0043565">
    <property type="term" value="F:sequence-specific DNA binding"/>
    <property type="evidence" value="ECO:0007669"/>
    <property type="project" value="InterPro"/>
</dbReference>
<dbReference type="Proteomes" id="UP000612362">
    <property type="component" value="Unassembled WGS sequence"/>
</dbReference>
<comment type="caution">
    <text evidence="5">The sequence shown here is derived from an EMBL/GenBank/DDBJ whole genome shotgun (WGS) entry which is preliminary data.</text>
</comment>
<name>A0A8J3MTB0_9CHLR</name>